<sequence>MTRKYKKEDLQEALKSVSSLLSKCRKAQTSVRVKSSQETLLVNRINGLQIAVELIENEINHEDLSKNVGC</sequence>
<accession>A0ABQ1X4K1</accession>
<evidence type="ECO:0000313" key="2">
    <source>
        <dbReference type="Proteomes" id="UP000601361"/>
    </source>
</evidence>
<dbReference type="EMBL" id="BMGS01000014">
    <property type="protein sequence ID" value="GGG59678.1"/>
    <property type="molecule type" value="Genomic_DNA"/>
</dbReference>
<keyword evidence="2" id="KW-1185">Reference proteome</keyword>
<gene>
    <name evidence="1" type="ORF">GCM10011378_39600</name>
</gene>
<dbReference type="Proteomes" id="UP000601361">
    <property type="component" value="Unassembled WGS sequence"/>
</dbReference>
<evidence type="ECO:0000313" key="1">
    <source>
        <dbReference type="EMBL" id="GGG59678.1"/>
    </source>
</evidence>
<comment type="caution">
    <text evidence="1">The sequence shown here is derived from an EMBL/GenBank/DDBJ whole genome shotgun (WGS) entry which is preliminary data.</text>
</comment>
<name>A0ABQ1X4K1_9BACT</name>
<proteinExistence type="predicted"/>
<organism evidence="1 2">
    <name type="scientific">Hymenobacter glacieicola</name>
    <dbReference type="NCBI Taxonomy" id="1562124"/>
    <lineage>
        <taxon>Bacteria</taxon>
        <taxon>Pseudomonadati</taxon>
        <taxon>Bacteroidota</taxon>
        <taxon>Cytophagia</taxon>
        <taxon>Cytophagales</taxon>
        <taxon>Hymenobacteraceae</taxon>
        <taxon>Hymenobacter</taxon>
    </lineage>
</organism>
<protein>
    <submittedName>
        <fullName evidence="1">Uncharacterized protein</fullName>
    </submittedName>
</protein>
<reference evidence="2" key="1">
    <citation type="journal article" date="2019" name="Int. J. Syst. Evol. Microbiol.">
        <title>The Global Catalogue of Microorganisms (GCM) 10K type strain sequencing project: providing services to taxonomists for standard genome sequencing and annotation.</title>
        <authorList>
            <consortium name="The Broad Institute Genomics Platform"/>
            <consortium name="The Broad Institute Genome Sequencing Center for Infectious Disease"/>
            <person name="Wu L."/>
            <person name="Ma J."/>
        </authorList>
    </citation>
    <scope>NUCLEOTIDE SEQUENCE [LARGE SCALE GENOMIC DNA]</scope>
    <source>
        <strain evidence="2">CGMCC 1.12990</strain>
    </source>
</reference>